<protein>
    <submittedName>
        <fullName evidence="2">DNA metabolism protein</fullName>
    </submittedName>
</protein>
<dbReference type="OrthoDB" id="5290748at2"/>
<dbReference type="AlphaFoldDB" id="A0A2C6DPD1"/>
<dbReference type="InterPro" id="IPR023875">
    <property type="entry name" value="DNA_repair_put"/>
</dbReference>
<dbReference type="NCBIfam" id="TIGR03915">
    <property type="entry name" value="SAM_7_link_chp"/>
    <property type="match status" value="1"/>
</dbReference>
<proteinExistence type="predicted"/>
<sequence length="254" mass="30236">MSIFYYDNTFDGLLSVVFDAYKLKIFPELLLTEGDIEPMFMQRVHTSVTDAHKSDRVWKALQKKLSKQALNHMMYVWQSEQQGADVLLFRYICKVIDSPQSIETHFSDEDVFEMLKLAKKVSKDQMYLIQFVRFQKTKENIFFSVVTPDYNVLPFTIRHFTQRFADQQWALYDTRRGYGFYYDLHKVEQITLPDESSLTDGKLNPELLAQDEALFQALWKGYFKAISIKERKNLRQQRQHMPARFWHILPEMQG</sequence>
<evidence type="ECO:0000259" key="1">
    <source>
        <dbReference type="Pfam" id="PF13566"/>
    </source>
</evidence>
<reference evidence="3" key="1">
    <citation type="submission" date="2017-09" db="EMBL/GenBank/DDBJ databases">
        <title>FDA dAtabase for Regulatory Grade micrObial Sequences (FDA-ARGOS): Supporting development and validation of Infectious Disease Dx tests.</title>
        <authorList>
            <person name="Minogue T."/>
            <person name="Wolcott M."/>
            <person name="Wasieloski L."/>
            <person name="Aguilar W."/>
            <person name="Moore D."/>
            <person name="Tallon L."/>
            <person name="Sadzewicz L."/>
            <person name="Ott S."/>
            <person name="Zhao X."/>
            <person name="Nagaraj S."/>
            <person name="Vavikolanu K."/>
            <person name="Aluvathingal J."/>
            <person name="Nadendla S."/>
            <person name="Sichtig H."/>
        </authorList>
    </citation>
    <scope>NUCLEOTIDE SEQUENCE [LARGE SCALE GENOMIC DNA]</scope>
    <source>
        <strain evidence="3">FDAARGOS_387</strain>
    </source>
</reference>
<dbReference type="Proteomes" id="UP000224974">
    <property type="component" value="Unassembled WGS sequence"/>
</dbReference>
<dbReference type="Pfam" id="PF13566">
    <property type="entry name" value="DUF4130"/>
    <property type="match status" value="1"/>
</dbReference>
<dbReference type="InterPro" id="IPR025404">
    <property type="entry name" value="DUF4130"/>
</dbReference>
<organism evidence="2 3">
    <name type="scientific">Budvicia aquatica</name>
    <dbReference type="NCBI Taxonomy" id="82979"/>
    <lineage>
        <taxon>Bacteria</taxon>
        <taxon>Pseudomonadati</taxon>
        <taxon>Pseudomonadota</taxon>
        <taxon>Gammaproteobacteria</taxon>
        <taxon>Enterobacterales</taxon>
        <taxon>Budviciaceae</taxon>
        <taxon>Budvicia</taxon>
    </lineage>
</organism>
<feature type="domain" description="DUF4130" evidence="1">
    <location>
        <begin position="85"/>
        <end position="251"/>
    </location>
</feature>
<dbReference type="EMBL" id="PDDX01000001">
    <property type="protein sequence ID" value="PHI30654.1"/>
    <property type="molecule type" value="Genomic_DNA"/>
</dbReference>
<accession>A0A2C6DPD1</accession>
<keyword evidence="3" id="KW-1185">Reference proteome</keyword>
<dbReference type="RefSeq" id="WP_029092853.1">
    <property type="nucleotide sequence ID" value="NZ_PDDX01000001.1"/>
</dbReference>
<dbReference type="STRING" id="1111728.GCA_000427805_00218"/>
<name>A0A2C6DPD1_9GAMM</name>
<comment type="caution">
    <text evidence="2">The sequence shown here is derived from an EMBL/GenBank/DDBJ whole genome shotgun (WGS) entry which is preliminary data.</text>
</comment>
<evidence type="ECO:0000313" key="2">
    <source>
        <dbReference type="EMBL" id="PHI30654.1"/>
    </source>
</evidence>
<evidence type="ECO:0000313" key="3">
    <source>
        <dbReference type="Proteomes" id="UP000224974"/>
    </source>
</evidence>
<gene>
    <name evidence="2" type="ORF">CRN84_15560</name>
</gene>